<dbReference type="AlphaFoldDB" id="A0A7S0E3C6"/>
<dbReference type="GO" id="GO:0031267">
    <property type="term" value="F:small GTPase binding"/>
    <property type="evidence" value="ECO:0007669"/>
    <property type="project" value="TreeGrafter"/>
</dbReference>
<dbReference type="GO" id="GO:0005096">
    <property type="term" value="F:GTPase activator activity"/>
    <property type="evidence" value="ECO:0007669"/>
    <property type="project" value="TreeGrafter"/>
</dbReference>
<evidence type="ECO:0000313" key="2">
    <source>
        <dbReference type="EMBL" id="CAD8472435.1"/>
    </source>
</evidence>
<dbReference type="InterPro" id="IPR000195">
    <property type="entry name" value="Rab-GAP-TBC_dom"/>
</dbReference>
<dbReference type="Pfam" id="PF00566">
    <property type="entry name" value="RabGAP-TBC"/>
    <property type="match status" value="1"/>
</dbReference>
<dbReference type="EMBL" id="HBEO01005879">
    <property type="protein sequence ID" value="CAD8472435.1"/>
    <property type="molecule type" value="Transcribed_RNA"/>
</dbReference>
<accession>A0A7S0E3C6</accession>
<dbReference type="Gene3D" id="1.10.472.80">
    <property type="entry name" value="Ypt/Rab-GAP domain of gyp1p, domain 3"/>
    <property type="match status" value="1"/>
</dbReference>
<protein>
    <recommendedName>
        <fullName evidence="1">Rab-GAP TBC domain-containing protein</fullName>
    </recommendedName>
</protein>
<dbReference type="PANTHER" id="PTHR47219">
    <property type="entry name" value="RAB GTPASE-ACTIVATING PROTEIN 1-LIKE"/>
    <property type="match status" value="1"/>
</dbReference>
<feature type="domain" description="Rab-GAP TBC" evidence="1">
    <location>
        <begin position="14"/>
        <end position="190"/>
    </location>
</feature>
<dbReference type="SUPFAM" id="SSF47923">
    <property type="entry name" value="Ypt/Rab-GAP domain of gyp1p"/>
    <property type="match status" value="2"/>
</dbReference>
<dbReference type="Gene3D" id="1.10.8.270">
    <property type="entry name" value="putative rabgap domain of human tbc1 domain family member 14 like domains"/>
    <property type="match status" value="1"/>
</dbReference>
<dbReference type="FunFam" id="1.10.8.270:FF:000026">
    <property type="entry name" value="TBC (Tre-2/Bub2/Cdc16) domain family"/>
    <property type="match status" value="1"/>
</dbReference>
<dbReference type="SMART" id="SM00164">
    <property type="entry name" value="TBC"/>
    <property type="match status" value="1"/>
</dbReference>
<dbReference type="InterPro" id="IPR050302">
    <property type="entry name" value="Rab_GAP_TBC_domain"/>
</dbReference>
<dbReference type="PANTHER" id="PTHR47219:SF20">
    <property type="entry name" value="TBC1 DOMAIN FAMILY MEMBER 2B"/>
    <property type="match status" value="1"/>
</dbReference>
<dbReference type="PROSITE" id="PS50086">
    <property type="entry name" value="TBC_RABGAP"/>
    <property type="match status" value="1"/>
</dbReference>
<gene>
    <name evidence="2" type="ORF">HPHI1048_LOCUS4168</name>
</gene>
<name>A0A7S0E3C6_9CRYP</name>
<dbReference type="InterPro" id="IPR035969">
    <property type="entry name" value="Rab-GAP_TBC_sf"/>
</dbReference>
<reference evidence="2" key="1">
    <citation type="submission" date="2021-01" db="EMBL/GenBank/DDBJ databases">
        <authorList>
            <person name="Corre E."/>
            <person name="Pelletier E."/>
            <person name="Niang G."/>
            <person name="Scheremetjew M."/>
            <person name="Finn R."/>
            <person name="Kale V."/>
            <person name="Holt S."/>
            <person name="Cochrane G."/>
            <person name="Meng A."/>
            <person name="Brown T."/>
            <person name="Cohen L."/>
        </authorList>
    </citation>
    <scope>NUCLEOTIDE SEQUENCE</scope>
    <source>
        <strain evidence="2">CCMP325</strain>
    </source>
</reference>
<evidence type="ECO:0000259" key="1">
    <source>
        <dbReference type="PROSITE" id="PS50086"/>
    </source>
</evidence>
<proteinExistence type="predicted"/>
<sequence length="277" mass="32073">MSGAAHKLDSCPMLYKQLSDESTWNDLSNEANEALAQIELDLPRTFPDHPRFKMCKDTEPPPDSLIPSLRRVLRAYARRNKQVGYCQGLNFIAGLMLLFLREDQAFWLLCVLIEDILPGDYYSQDLSGCNVDLRVFRDMLSKRLPKLWKHFQEAGLGVEFFCLEWFIAIYAKTLPTETMLRVWDSIFLEGYKIIFRIGLGILELYEKQLLCITEPHELFAAMQDLGKSLIDADSLIKVSFAIQMKRTTVIALREKHRTEVIAERDSRHVEKKEHVSN</sequence>
<organism evidence="2">
    <name type="scientific">Hanusia phi</name>
    <dbReference type="NCBI Taxonomy" id="3032"/>
    <lineage>
        <taxon>Eukaryota</taxon>
        <taxon>Cryptophyceae</taxon>
        <taxon>Pyrenomonadales</taxon>
        <taxon>Geminigeraceae</taxon>
        <taxon>Hanusia</taxon>
    </lineage>
</organism>